<keyword evidence="2" id="KW-0378">Hydrolase</keyword>
<gene>
    <name evidence="8" type="ORF">DCC35_09180</name>
</gene>
<dbReference type="InterPro" id="IPR006104">
    <property type="entry name" value="Glyco_hydro_2_N"/>
</dbReference>
<dbReference type="InterPro" id="IPR006101">
    <property type="entry name" value="Glyco_hydro_2"/>
</dbReference>
<dbReference type="PANTHER" id="PTHR42732">
    <property type="entry name" value="BETA-GALACTOSIDASE"/>
    <property type="match status" value="1"/>
</dbReference>
<evidence type="ECO:0000313" key="9">
    <source>
        <dbReference type="Proteomes" id="UP000298616"/>
    </source>
</evidence>
<dbReference type="InterPro" id="IPR051913">
    <property type="entry name" value="GH2_Domain-Containing"/>
</dbReference>
<dbReference type="Pfam" id="PF02837">
    <property type="entry name" value="Glyco_hydro_2_N"/>
    <property type="match status" value="1"/>
</dbReference>
<evidence type="ECO:0000256" key="1">
    <source>
        <dbReference type="ARBA" id="ARBA00007401"/>
    </source>
</evidence>
<proteinExistence type="inferred from homology"/>
<protein>
    <recommendedName>
        <fullName evidence="10">Beta-galactosidase</fullName>
    </recommendedName>
</protein>
<evidence type="ECO:0000256" key="4">
    <source>
        <dbReference type="SAM" id="SignalP"/>
    </source>
</evidence>
<feature type="domain" description="Glycosyl hydrolases family 2 sugar binding" evidence="7">
    <location>
        <begin position="63"/>
        <end position="161"/>
    </location>
</feature>
<dbReference type="Pfam" id="PF00703">
    <property type="entry name" value="Glyco_hydro_2"/>
    <property type="match status" value="1"/>
</dbReference>
<dbReference type="GO" id="GO:0005975">
    <property type="term" value="P:carbohydrate metabolic process"/>
    <property type="evidence" value="ECO:0007669"/>
    <property type="project" value="InterPro"/>
</dbReference>
<dbReference type="SUPFAM" id="SSF51445">
    <property type="entry name" value="(Trans)glycosidases"/>
    <property type="match status" value="1"/>
</dbReference>
<dbReference type="AlphaFoldDB" id="A0A4D7JN15"/>
<sequence>MNKKIYAICLTLLSLFSPDIFAREMLFNTGWIFSISDTTNWKPVKIPHTWNRLDPFDDQEGYYRGLGWYKKTFTPDSSWSGKSITLHFEAVNQVATIYLNNKEIYSHKGGYTSFNVPLEDLKIRKKNELLIKVDNSHDPDIIPLKGDFNFYGGIYRDIWILLNEKIHFTESNLGSTAFKITTEIDNQNGLIKLSGKITNLSNKEENLFLMTTVVDHSGKEIISNKQKLSTYEGLNEFSTNLKIKNPTLWSPENPYLYQLKAIISDKKGNTFDEFTHPVGFRSFRFDPNTGFYLNGNPLKLIGANRHQDYLGLGNALNNDHHFRDLKILKDMGANFYRTAHYPQDPAVLEACDKLGLIVTMEIPLDHDITDAEEFYINSEQMLREMIHQNYNHPSILVWAYMNEMFLGRNLNKDSVKIHQIVDFAKRLDSIARKTDPTRYTMIPNHGDLNIYHKSGLTEVPMIVGWNLYYGWYAKGFEGFTEFLSKAHAIIPGKPMIVTEYGAGADPRIFSNDPIRFDFSADWETKFHFSHINQIKNIPYLSGAAVWNLFDFGSESRIDAVPGMNNKGLMTFNRKPKDAYFIYQSKLSNQPYIKILGNSRIKYPANKKIPVSIVTNLNEVTLYANNAKIGSKDVEDGLVTWELDNIPKGLLLLEAKSSAGDSIIKDVRQIDLIYTDFHDGADQIAINAGSTFYFYDDKTGVLWLPDQVYEFNNTFGYIEGEFYKPRNRGIGTDKSIINTEIDPVYQTQNRGLKSYQINCPAGYYQVELLFSILENSDHLNSKVLVNDKPLLIDKTERKYYPVNAITKIYTKSDIVIKFPSEQDEESFINGIKITKLN</sequence>
<dbReference type="Gene3D" id="2.60.120.260">
    <property type="entry name" value="Galactose-binding domain-like"/>
    <property type="match status" value="1"/>
</dbReference>
<feature type="signal peptide" evidence="4">
    <location>
        <begin position="1"/>
        <end position="22"/>
    </location>
</feature>
<feature type="chain" id="PRO_5020311992" description="Beta-galactosidase" evidence="4">
    <location>
        <begin position="23"/>
        <end position="836"/>
    </location>
</feature>
<organism evidence="8 9">
    <name type="scientific">Mangrovivirga cuniculi</name>
    <dbReference type="NCBI Taxonomy" id="2715131"/>
    <lineage>
        <taxon>Bacteria</taxon>
        <taxon>Pseudomonadati</taxon>
        <taxon>Bacteroidota</taxon>
        <taxon>Cytophagia</taxon>
        <taxon>Cytophagales</taxon>
        <taxon>Mangrovivirgaceae</taxon>
        <taxon>Mangrovivirga</taxon>
    </lineage>
</organism>
<keyword evidence="3" id="KW-0326">Glycosidase</keyword>
<dbReference type="PRINTS" id="PR00132">
    <property type="entry name" value="GLHYDRLASE2"/>
</dbReference>
<dbReference type="InterPro" id="IPR013783">
    <property type="entry name" value="Ig-like_fold"/>
</dbReference>
<keyword evidence="4" id="KW-0732">Signal</keyword>
<name>A0A4D7JN15_9BACT</name>
<dbReference type="EMBL" id="CP028923">
    <property type="protein sequence ID" value="QCK14900.1"/>
    <property type="molecule type" value="Genomic_DNA"/>
</dbReference>
<evidence type="ECO:0000256" key="3">
    <source>
        <dbReference type="ARBA" id="ARBA00023295"/>
    </source>
</evidence>
<dbReference type="Proteomes" id="UP000298616">
    <property type="component" value="Chromosome"/>
</dbReference>
<evidence type="ECO:0008006" key="10">
    <source>
        <dbReference type="Google" id="ProtNLM"/>
    </source>
</evidence>
<dbReference type="InterPro" id="IPR036156">
    <property type="entry name" value="Beta-gal/glucu_dom_sf"/>
</dbReference>
<dbReference type="Gene3D" id="2.60.40.10">
    <property type="entry name" value="Immunoglobulins"/>
    <property type="match status" value="2"/>
</dbReference>
<accession>A0A4D7JN15</accession>
<keyword evidence="9" id="KW-1185">Reference proteome</keyword>
<feature type="domain" description="Glycoside hydrolase family 2 immunoglobulin-like beta-sandwich" evidence="5">
    <location>
        <begin position="178"/>
        <end position="281"/>
    </location>
</feature>
<evidence type="ECO:0000259" key="6">
    <source>
        <dbReference type="Pfam" id="PF02836"/>
    </source>
</evidence>
<evidence type="ECO:0000259" key="7">
    <source>
        <dbReference type="Pfam" id="PF02837"/>
    </source>
</evidence>
<dbReference type="Gene3D" id="3.20.20.80">
    <property type="entry name" value="Glycosidases"/>
    <property type="match status" value="1"/>
</dbReference>
<dbReference type="SUPFAM" id="SSF49303">
    <property type="entry name" value="beta-Galactosidase/glucuronidase domain"/>
    <property type="match status" value="1"/>
</dbReference>
<dbReference type="RefSeq" id="WP_137090488.1">
    <property type="nucleotide sequence ID" value="NZ_CP028923.1"/>
</dbReference>
<reference evidence="8 9" key="1">
    <citation type="submission" date="2018-04" db="EMBL/GenBank/DDBJ databases">
        <title>Complete genome uncultured novel isolate.</title>
        <authorList>
            <person name="Merlino G."/>
        </authorList>
    </citation>
    <scope>NUCLEOTIDE SEQUENCE [LARGE SCALE GENOMIC DNA]</scope>
    <source>
        <strain evidence="9">R1DC9</strain>
    </source>
</reference>
<dbReference type="GO" id="GO:0004553">
    <property type="term" value="F:hydrolase activity, hydrolyzing O-glycosyl compounds"/>
    <property type="evidence" value="ECO:0007669"/>
    <property type="project" value="InterPro"/>
</dbReference>
<evidence type="ECO:0000259" key="5">
    <source>
        <dbReference type="Pfam" id="PF00703"/>
    </source>
</evidence>
<evidence type="ECO:0000313" key="8">
    <source>
        <dbReference type="EMBL" id="QCK14900.1"/>
    </source>
</evidence>
<dbReference type="Pfam" id="PF02836">
    <property type="entry name" value="Glyco_hydro_2_C"/>
    <property type="match status" value="1"/>
</dbReference>
<evidence type="ECO:0000256" key="2">
    <source>
        <dbReference type="ARBA" id="ARBA00022801"/>
    </source>
</evidence>
<dbReference type="InterPro" id="IPR006102">
    <property type="entry name" value="Ig-like_GH2"/>
</dbReference>
<dbReference type="OrthoDB" id="857501at2"/>
<dbReference type="InterPro" id="IPR008979">
    <property type="entry name" value="Galactose-bd-like_sf"/>
</dbReference>
<feature type="domain" description="Glycoside hydrolase family 2 catalytic" evidence="6">
    <location>
        <begin position="290"/>
        <end position="586"/>
    </location>
</feature>
<dbReference type="InterPro" id="IPR017853">
    <property type="entry name" value="GH"/>
</dbReference>
<dbReference type="SUPFAM" id="SSF49785">
    <property type="entry name" value="Galactose-binding domain-like"/>
    <property type="match status" value="1"/>
</dbReference>
<comment type="similarity">
    <text evidence="1">Belongs to the glycosyl hydrolase 2 family.</text>
</comment>
<dbReference type="InterPro" id="IPR006103">
    <property type="entry name" value="Glyco_hydro_2_cat"/>
</dbReference>
<dbReference type="PANTHER" id="PTHR42732:SF1">
    <property type="entry name" value="BETA-MANNOSIDASE"/>
    <property type="match status" value="1"/>
</dbReference>
<dbReference type="KEGG" id="fpf:DCC35_09180"/>
<dbReference type="Gene3D" id="2.60.120.430">
    <property type="entry name" value="Galactose-binding lectin"/>
    <property type="match status" value="1"/>
</dbReference>